<name>A0ABY6Z3Y3_9BACL</name>
<dbReference type="Proteomes" id="UP001164803">
    <property type="component" value="Chromosome"/>
</dbReference>
<dbReference type="InterPro" id="IPR005149">
    <property type="entry name" value="Tscrpt_reg_PadR_N"/>
</dbReference>
<dbReference type="RefSeq" id="WP_268045097.1">
    <property type="nucleotide sequence ID" value="NZ_CP104064.1"/>
</dbReference>
<reference evidence="3" key="1">
    <citation type="submission" date="2022-08" db="EMBL/GenBank/DDBJ databases">
        <title>Alicyclobacillus dauci DSM2870, complete genome.</title>
        <authorList>
            <person name="Wang Q."/>
            <person name="Cai R."/>
            <person name="Wang Z."/>
        </authorList>
    </citation>
    <scope>NUCLEOTIDE SEQUENCE</scope>
    <source>
        <strain evidence="3">DSM 28700</strain>
    </source>
</reference>
<dbReference type="Pfam" id="PF03551">
    <property type="entry name" value="PadR"/>
    <property type="match status" value="1"/>
</dbReference>
<accession>A0ABY6Z3Y3</accession>
<feature type="domain" description="Transcription regulator PadR N-terminal" evidence="1">
    <location>
        <begin position="8"/>
        <end position="78"/>
    </location>
</feature>
<gene>
    <name evidence="3" type="ORF">NZD86_03425</name>
</gene>
<evidence type="ECO:0000313" key="3">
    <source>
        <dbReference type="EMBL" id="WAH37594.1"/>
    </source>
</evidence>
<dbReference type="PANTHER" id="PTHR43252">
    <property type="entry name" value="TRANSCRIPTIONAL REGULATOR YQJI"/>
    <property type="match status" value="1"/>
</dbReference>
<sequence length="191" mass="22715">MNSLAYALLSMLVRKPCSGYELKHLLEVFWQAKHSQIYPLLTKLQQDSLLTYELVEQSGKPNKKIYSITDKGLAVLQEWISCKSALPVIRDEFLIKVYAIWLVDTQSAKRMFEERISLFRKQVNYRLNEIRGMEEEHRNGIPDISSRSFGRYILFQRKLRQEQEEIEWCEWVLALLEENQDSRLEEVKRNT</sequence>
<dbReference type="SUPFAM" id="SSF46785">
    <property type="entry name" value="Winged helix' DNA-binding domain"/>
    <property type="match status" value="1"/>
</dbReference>
<dbReference type="InterPro" id="IPR018309">
    <property type="entry name" value="Tscrpt_reg_PadR_C"/>
</dbReference>
<evidence type="ECO:0000259" key="2">
    <source>
        <dbReference type="Pfam" id="PF10400"/>
    </source>
</evidence>
<evidence type="ECO:0000313" key="4">
    <source>
        <dbReference type="Proteomes" id="UP001164803"/>
    </source>
</evidence>
<dbReference type="Pfam" id="PF10400">
    <property type="entry name" value="Vir_act_alpha_C"/>
    <property type="match status" value="1"/>
</dbReference>
<protein>
    <submittedName>
        <fullName evidence="3">PadR family transcriptional regulator</fullName>
    </submittedName>
</protein>
<dbReference type="EMBL" id="CP104064">
    <property type="protein sequence ID" value="WAH37594.1"/>
    <property type="molecule type" value="Genomic_DNA"/>
</dbReference>
<evidence type="ECO:0000259" key="1">
    <source>
        <dbReference type="Pfam" id="PF03551"/>
    </source>
</evidence>
<keyword evidence="4" id="KW-1185">Reference proteome</keyword>
<dbReference type="Gene3D" id="1.10.10.10">
    <property type="entry name" value="Winged helix-like DNA-binding domain superfamily/Winged helix DNA-binding domain"/>
    <property type="match status" value="1"/>
</dbReference>
<organism evidence="3 4">
    <name type="scientific">Alicyclobacillus dauci</name>
    <dbReference type="NCBI Taxonomy" id="1475485"/>
    <lineage>
        <taxon>Bacteria</taxon>
        <taxon>Bacillati</taxon>
        <taxon>Bacillota</taxon>
        <taxon>Bacilli</taxon>
        <taxon>Bacillales</taxon>
        <taxon>Alicyclobacillaceae</taxon>
        <taxon>Alicyclobacillus</taxon>
    </lineage>
</organism>
<proteinExistence type="predicted"/>
<dbReference type="InterPro" id="IPR036388">
    <property type="entry name" value="WH-like_DNA-bd_sf"/>
</dbReference>
<dbReference type="InterPro" id="IPR036390">
    <property type="entry name" value="WH_DNA-bd_sf"/>
</dbReference>
<dbReference type="PANTHER" id="PTHR43252:SF4">
    <property type="entry name" value="TRANSCRIPTIONAL REGULATORY PROTEIN"/>
    <property type="match status" value="1"/>
</dbReference>
<dbReference type="Gene3D" id="6.10.140.190">
    <property type="match status" value="1"/>
</dbReference>
<feature type="domain" description="Transcription regulator PadR C-terminal" evidence="2">
    <location>
        <begin position="89"/>
        <end position="177"/>
    </location>
</feature>